<keyword evidence="4" id="KW-1185">Reference proteome</keyword>
<evidence type="ECO:0000313" key="3">
    <source>
        <dbReference type="EMBL" id="GAA0748475.1"/>
    </source>
</evidence>
<dbReference type="InterPro" id="IPR001304">
    <property type="entry name" value="C-type_lectin-like"/>
</dbReference>
<dbReference type="InterPro" id="IPR044023">
    <property type="entry name" value="Ig_7"/>
</dbReference>
<evidence type="ECO:0000313" key="4">
    <source>
        <dbReference type="Proteomes" id="UP001500736"/>
    </source>
</evidence>
<accession>A0ABN1JX69</accession>
<dbReference type="SMART" id="SM00034">
    <property type="entry name" value="CLECT"/>
    <property type="match status" value="1"/>
</dbReference>
<dbReference type="Pfam" id="PF13585">
    <property type="entry name" value="CHU_C"/>
    <property type="match status" value="1"/>
</dbReference>
<keyword evidence="1" id="KW-0732">Signal</keyword>
<dbReference type="Pfam" id="PF19081">
    <property type="entry name" value="Ig_7"/>
    <property type="match status" value="1"/>
</dbReference>
<evidence type="ECO:0000256" key="1">
    <source>
        <dbReference type="SAM" id="SignalP"/>
    </source>
</evidence>
<gene>
    <name evidence="3" type="ORF">GCM10009431_27060</name>
</gene>
<dbReference type="InterPro" id="IPR016187">
    <property type="entry name" value="CTDL_fold"/>
</dbReference>
<dbReference type="InterPro" id="IPR016186">
    <property type="entry name" value="C-type_lectin-like/link_sf"/>
</dbReference>
<dbReference type="RefSeq" id="WP_343799099.1">
    <property type="nucleotide sequence ID" value="NZ_BAAAGF010000004.1"/>
</dbReference>
<feature type="domain" description="C-type lectin" evidence="2">
    <location>
        <begin position="145"/>
        <end position="268"/>
    </location>
</feature>
<dbReference type="CDD" id="cd03603">
    <property type="entry name" value="CLECT_VCBS"/>
    <property type="match status" value="1"/>
</dbReference>
<dbReference type="EMBL" id="BAAAGF010000004">
    <property type="protein sequence ID" value="GAA0748475.1"/>
    <property type="molecule type" value="Genomic_DNA"/>
</dbReference>
<dbReference type="SUPFAM" id="SSF56436">
    <property type="entry name" value="C-type lectin-like"/>
    <property type="match status" value="1"/>
</dbReference>
<dbReference type="InterPro" id="IPR034007">
    <property type="entry name" value="CTLD_bac"/>
</dbReference>
<name>A0ABN1JX69_9FLAO</name>
<reference evidence="3 4" key="1">
    <citation type="journal article" date="2019" name="Int. J. Syst. Evol. Microbiol.">
        <title>The Global Catalogue of Microorganisms (GCM) 10K type strain sequencing project: providing services to taxonomists for standard genome sequencing and annotation.</title>
        <authorList>
            <consortium name="The Broad Institute Genomics Platform"/>
            <consortium name="The Broad Institute Genome Sequencing Center for Infectious Disease"/>
            <person name="Wu L."/>
            <person name="Ma J."/>
        </authorList>
    </citation>
    <scope>NUCLEOTIDE SEQUENCE [LARGE SCALE GENOMIC DNA]</scope>
    <source>
        <strain evidence="3 4">JCM 15976</strain>
    </source>
</reference>
<organism evidence="3 4">
    <name type="scientific">Gaetbulibacter jejuensis</name>
    <dbReference type="NCBI Taxonomy" id="584607"/>
    <lineage>
        <taxon>Bacteria</taxon>
        <taxon>Pseudomonadati</taxon>
        <taxon>Bacteroidota</taxon>
        <taxon>Flavobacteriia</taxon>
        <taxon>Flavobacteriales</taxon>
        <taxon>Flavobacteriaceae</taxon>
        <taxon>Gaetbulibacter</taxon>
    </lineage>
</organism>
<dbReference type="PROSITE" id="PS50041">
    <property type="entry name" value="C_TYPE_LECTIN_2"/>
    <property type="match status" value="1"/>
</dbReference>
<feature type="signal peptide" evidence="1">
    <location>
        <begin position="1"/>
        <end position="22"/>
    </location>
</feature>
<dbReference type="NCBIfam" id="TIGR04131">
    <property type="entry name" value="Bac_Flav_CTERM"/>
    <property type="match status" value="1"/>
</dbReference>
<protein>
    <recommendedName>
        <fullName evidence="2">C-type lectin domain-containing protein</fullName>
    </recommendedName>
</protein>
<dbReference type="Proteomes" id="UP001500736">
    <property type="component" value="Unassembled WGS sequence"/>
</dbReference>
<sequence>MSKKISVLIIFCVQAILTYGQANVPPTIVADGNQMYCPLSQINVVTNFDIIDPDDTEIEAVYIQISTGYDVGNDLLSLTGTHPNIVTNWDANQGKLTLSGVGGVNVSYTDLIAAVLDVVYESVSDTVSGEKYFSFTIGDANYLPSTGHYYQYVADLGITWTDARQAAENSTYFGLQGYLATITSTEEAQLTGEQAAGAGWIGGTDFETEGVWKWATGPEEGTVFWNGGINGSTPNFAFWNTNEPNNQGNEDYAHVTAPNVGIAGSWNDLPNGGSDGDYEPKGYIVEYGGMPGDPMLDISASTMITIPEIVSTTDDSNCGSGTVTLEATASSGAVIWFDADTGAQLSVGDTFETPVLNETTTYLAMASVDGCLEGNKVPVVATIYSLPTVQSPVTLKNCDEDGVIDGFTDFNLNELDDLVTNNNSSGFDITYHLTQNDAEFNINQQAAFPFNNAQSATVYVRIEGGNGCYEVAAANLEVSTTSFQDGFLHTIEQCDDDVADGFISFNLSEASQVFLDQFPSGQNLSVHYYSSLNDAQLEQNEILPQTNYTNQTAFSETIYVRVESDDNGDCFGIGPHLRLIVHPIPEFEIEGETVYCSNGDPVVLEIVNPNGNYQYEWTDQSGTVISNLTSVEVTSGGVYSATASSGFNCSSPPVTFLVLESSVADLDMDDITITDFTSNNTITIDPSGLGVGDYEYGLNTSVYYQDEPYFDQVAPGEHILFVRDKNGCGVAALEIYVLGFPKFFSPNDDLYNQTWNIKGFSESYSSRSLVHIFDRYGKHITSIKPSGIGWDGTFKGKQLPKTDYWFIAEMIKLNGEVRTLKGHFSLLR</sequence>
<dbReference type="Gene3D" id="3.10.100.10">
    <property type="entry name" value="Mannose-Binding Protein A, subunit A"/>
    <property type="match status" value="1"/>
</dbReference>
<evidence type="ECO:0000259" key="2">
    <source>
        <dbReference type="PROSITE" id="PS50041"/>
    </source>
</evidence>
<feature type="chain" id="PRO_5045744515" description="C-type lectin domain-containing protein" evidence="1">
    <location>
        <begin position="23"/>
        <end position="828"/>
    </location>
</feature>
<dbReference type="InterPro" id="IPR026341">
    <property type="entry name" value="T9SS_type_B"/>
</dbReference>
<comment type="caution">
    <text evidence="3">The sequence shown here is derived from an EMBL/GenBank/DDBJ whole genome shotgun (WGS) entry which is preliminary data.</text>
</comment>
<proteinExistence type="predicted"/>